<keyword evidence="7 10" id="KW-0862">Zinc</keyword>
<evidence type="ECO:0000256" key="6">
    <source>
        <dbReference type="ARBA" id="ARBA00022723"/>
    </source>
</evidence>
<feature type="region of interest" description="Disordered" evidence="12">
    <location>
        <begin position="1116"/>
        <end position="1155"/>
    </location>
</feature>
<feature type="region of interest" description="Disordered" evidence="12">
    <location>
        <begin position="1389"/>
        <end position="1415"/>
    </location>
</feature>
<feature type="region of interest" description="Disordered" evidence="12">
    <location>
        <begin position="1675"/>
        <end position="1699"/>
    </location>
</feature>
<gene>
    <name evidence="18" type="ORF">F2P81_019972</name>
</gene>
<feature type="compositionally biased region" description="Pro residues" evidence="12">
    <location>
        <begin position="764"/>
        <end position="773"/>
    </location>
</feature>
<feature type="domain" description="SH3" evidence="13">
    <location>
        <begin position="1753"/>
        <end position="1812"/>
    </location>
</feature>
<dbReference type="Pfam" id="PF14604">
    <property type="entry name" value="SH3_9"/>
    <property type="match status" value="2"/>
</dbReference>
<evidence type="ECO:0000313" key="19">
    <source>
        <dbReference type="Proteomes" id="UP000438429"/>
    </source>
</evidence>
<dbReference type="SMART" id="SM00228">
    <property type="entry name" value="PDZ"/>
    <property type="match status" value="1"/>
</dbReference>
<feature type="compositionally biased region" description="Basic and acidic residues" evidence="12">
    <location>
        <begin position="1354"/>
        <end position="1365"/>
    </location>
</feature>
<feature type="region of interest" description="Disordered" evidence="12">
    <location>
        <begin position="469"/>
        <end position="518"/>
    </location>
</feature>
<evidence type="ECO:0000256" key="4">
    <source>
        <dbReference type="ARBA" id="ARBA00022490"/>
    </source>
</evidence>
<feature type="compositionally biased region" description="Polar residues" evidence="12">
    <location>
        <begin position="1901"/>
        <end position="1914"/>
    </location>
</feature>
<dbReference type="PANTHER" id="PTHR16267">
    <property type="entry name" value="BANK1/PIK3AP1 FAMILY MEMBER"/>
    <property type="match status" value="1"/>
</dbReference>
<dbReference type="PANTHER" id="PTHR16267:SF12">
    <property type="entry name" value="PHOSPHOINOSITIDE 3-KINASE ADAPTER PROTEIN 1"/>
    <property type="match status" value="1"/>
</dbReference>
<dbReference type="Pfam" id="PF00412">
    <property type="entry name" value="LIM"/>
    <property type="match status" value="1"/>
</dbReference>
<dbReference type="EMBL" id="VEVO01000018">
    <property type="protein sequence ID" value="KAF0027231.1"/>
    <property type="molecule type" value="Genomic_DNA"/>
</dbReference>
<feature type="region of interest" description="Disordered" evidence="12">
    <location>
        <begin position="1244"/>
        <end position="1293"/>
    </location>
</feature>
<feature type="compositionally biased region" description="Low complexity" evidence="12">
    <location>
        <begin position="1390"/>
        <end position="1405"/>
    </location>
</feature>
<dbReference type="InterPro" id="IPR028537">
    <property type="entry name" value="PDLIM1_LIM"/>
</dbReference>
<dbReference type="SMART" id="SM01282">
    <property type="entry name" value="DBB"/>
    <property type="match status" value="1"/>
</dbReference>
<dbReference type="SUPFAM" id="SSF57716">
    <property type="entry name" value="Glucocorticoid receptor-like (DNA-binding domain)"/>
    <property type="match status" value="2"/>
</dbReference>
<dbReference type="InterPro" id="IPR001781">
    <property type="entry name" value="Znf_LIM"/>
</dbReference>
<dbReference type="Gene3D" id="3.40.50.10140">
    <property type="entry name" value="Toll/interleukin-1 receptor homology (TIR) domain"/>
    <property type="match status" value="1"/>
</dbReference>
<comment type="caution">
    <text evidence="18">The sequence shown here is derived from an EMBL/GenBank/DDBJ whole genome shotgun (WGS) entry which is preliminary data.</text>
</comment>
<feature type="compositionally biased region" description="Low complexity" evidence="12">
    <location>
        <begin position="708"/>
        <end position="727"/>
    </location>
</feature>
<evidence type="ECO:0000259" key="14">
    <source>
        <dbReference type="PROSITE" id="PS50023"/>
    </source>
</evidence>
<feature type="compositionally biased region" description="Basic and acidic residues" evidence="12">
    <location>
        <begin position="917"/>
        <end position="933"/>
    </location>
</feature>
<dbReference type="Pfam" id="PF14545">
    <property type="entry name" value="DBB"/>
    <property type="match status" value="1"/>
</dbReference>
<dbReference type="SMART" id="SM00132">
    <property type="entry name" value="LIM"/>
    <property type="match status" value="1"/>
</dbReference>
<dbReference type="SMART" id="SM00459">
    <property type="entry name" value="Sorb"/>
    <property type="match status" value="1"/>
</dbReference>
<dbReference type="CDD" id="cd06753">
    <property type="entry name" value="PDZ_PDLIM-like"/>
    <property type="match status" value="1"/>
</dbReference>
<dbReference type="GO" id="GO:0005102">
    <property type="term" value="F:signaling receptor binding"/>
    <property type="evidence" value="ECO:0007669"/>
    <property type="project" value="TreeGrafter"/>
</dbReference>
<evidence type="ECO:0000256" key="1">
    <source>
        <dbReference type="ARBA" id="ARBA00004282"/>
    </source>
</evidence>
<dbReference type="PRINTS" id="PR00499">
    <property type="entry name" value="P67PHOX"/>
</dbReference>
<dbReference type="SUPFAM" id="SSF50156">
    <property type="entry name" value="PDZ domain-like"/>
    <property type="match status" value="1"/>
</dbReference>
<organism evidence="18 19">
    <name type="scientific">Scophthalmus maximus</name>
    <name type="common">Turbot</name>
    <name type="synonym">Psetta maxima</name>
    <dbReference type="NCBI Taxonomy" id="52904"/>
    <lineage>
        <taxon>Eukaryota</taxon>
        <taxon>Metazoa</taxon>
        <taxon>Chordata</taxon>
        <taxon>Craniata</taxon>
        <taxon>Vertebrata</taxon>
        <taxon>Euteleostomi</taxon>
        <taxon>Actinopterygii</taxon>
        <taxon>Neopterygii</taxon>
        <taxon>Teleostei</taxon>
        <taxon>Neoteleostei</taxon>
        <taxon>Acanthomorphata</taxon>
        <taxon>Carangaria</taxon>
        <taxon>Pleuronectiformes</taxon>
        <taxon>Pleuronectoidei</taxon>
        <taxon>Scophthalmidae</taxon>
        <taxon>Scophthalmus</taxon>
    </lineage>
</organism>
<evidence type="ECO:0000256" key="10">
    <source>
        <dbReference type="PROSITE-ProRule" id="PRU00125"/>
    </source>
</evidence>
<feature type="compositionally biased region" description="Basic and acidic residues" evidence="12">
    <location>
        <begin position="1019"/>
        <end position="1029"/>
    </location>
</feature>
<feature type="region of interest" description="Disordered" evidence="12">
    <location>
        <begin position="914"/>
        <end position="943"/>
    </location>
</feature>
<feature type="region of interest" description="Disordered" evidence="12">
    <location>
        <begin position="1645"/>
        <end position="1664"/>
    </location>
</feature>
<feature type="compositionally biased region" description="Polar residues" evidence="12">
    <location>
        <begin position="728"/>
        <end position="737"/>
    </location>
</feature>
<evidence type="ECO:0000256" key="5">
    <source>
        <dbReference type="ARBA" id="ARBA00022553"/>
    </source>
</evidence>
<keyword evidence="5" id="KW-0597">Phosphoprotein</keyword>
<dbReference type="CDD" id="cd09448">
    <property type="entry name" value="LIM_CLP36"/>
    <property type="match status" value="1"/>
</dbReference>
<dbReference type="Gene3D" id="2.30.42.10">
    <property type="match status" value="2"/>
</dbReference>
<dbReference type="InterPro" id="IPR035897">
    <property type="entry name" value="Toll_tir_struct_dom_sf"/>
</dbReference>
<dbReference type="InterPro" id="IPR001452">
    <property type="entry name" value="SH3_domain"/>
</dbReference>
<dbReference type="GO" id="GO:0070161">
    <property type="term" value="C:anchoring junction"/>
    <property type="evidence" value="ECO:0007669"/>
    <property type="project" value="UniProtKB-SubCell"/>
</dbReference>
<comment type="subcellular location">
    <subcellularLocation>
        <location evidence="1">Cell junction</location>
    </subcellularLocation>
    <subcellularLocation>
        <location evidence="2">Cytoplasm</location>
    </subcellularLocation>
</comment>
<dbReference type="PROSITE" id="PS50831">
    <property type="entry name" value="SOHO"/>
    <property type="match status" value="1"/>
</dbReference>
<feature type="domain" description="DBB" evidence="17">
    <location>
        <begin position="200"/>
        <end position="336"/>
    </location>
</feature>
<dbReference type="FunFam" id="2.30.42.10:FF:000055">
    <property type="entry name" value="PDZ and LIM domain protein 3"/>
    <property type="match status" value="1"/>
</dbReference>
<feature type="region of interest" description="Disordered" evidence="12">
    <location>
        <begin position="1435"/>
        <end position="1484"/>
    </location>
</feature>
<evidence type="ECO:0008006" key="20">
    <source>
        <dbReference type="Google" id="ProtNLM"/>
    </source>
</evidence>
<feature type="compositionally biased region" description="Polar residues" evidence="12">
    <location>
        <begin position="476"/>
        <end position="487"/>
    </location>
</feature>
<feature type="compositionally biased region" description="Basic and acidic residues" evidence="12">
    <location>
        <begin position="488"/>
        <end position="498"/>
    </location>
</feature>
<dbReference type="InterPro" id="IPR001478">
    <property type="entry name" value="PDZ"/>
</dbReference>
<evidence type="ECO:0000313" key="18">
    <source>
        <dbReference type="EMBL" id="KAF0027231.1"/>
    </source>
</evidence>
<evidence type="ECO:0000256" key="8">
    <source>
        <dbReference type="ARBA" id="ARBA00022949"/>
    </source>
</evidence>
<dbReference type="InterPro" id="IPR036028">
    <property type="entry name" value="SH3-like_dom_sf"/>
</dbReference>
<feature type="region of interest" description="Disordered" evidence="12">
    <location>
        <begin position="1561"/>
        <end position="1582"/>
    </location>
</feature>
<dbReference type="Proteomes" id="UP000438429">
    <property type="component" value="Unassembled WGS sequence"/>
</dbReference>
<dbReference type="InterPro" id="IPR031847">
    <property type="entry name" value="PDLI1-4/Zasp-like_mid"/>
</dbReference>
<evidence type="ECO:0000256" key="11">
    <source>
        <dbReference type="PROSITE-ProRule" id="PRU00192"/>
    </source>
</evidence>
<dbReference type="InterPro" id="IPR052446">
    <property type="entry name" value="B-cell_PI3K-Signaling_Adptrs"/>
</dbReference>
<keyword evidence="9 10" id="KW-0440">LIM domain</keyword>
<name>A0A6A4S809_SCOMX</name>
<feature type="region of interest" description="Disordered" evidence="12">
    <location>
        <begin position="1891"/>
        <end position="1915"/>
    </location>
</feature>
<feature type="domain" description="LIM zinc-binding" evidence="14">
    <location>
        <begin position="2249"/>
        <end position="2308"/>
    </location>
</feature>
<feature type="domain" description="PDZ" evidence="15">
    <location>
        <begin position="2118"/>
        <end position="2172"/>
    </location>
</feature>
<accession>A0A6A4S809</accession>
<sequence length="2320" mass="258224">MVTSYLTYRERTLEIPLWIGITAHSKSLSAYELLILHTADAREWATYLQQILKSSRKFHKRSILLYTVGPTDELHGYNFEYFQSCKCIVLLLTGAFLDMLCEPDLQGALHRLLHPPHRVVVMLCGISEDDVLTESFESWQSWRKVCADDEPAVYIATILEAIADEEQKGIVLKEEENPLTIGNSGSEDVSAPSQLPCLTVQPNRVLCGEKETLFIIFKQKIDHQLKPEVEFSSESEAAKRVPGTVENEYTLSVAAPDMPAGVVSLTMYTDHSRISLRPVTYYTTMDEVSRYLENATDPVNFICQAFNFTSNATESLDNMLTDSLKSRIPATSLQLFGIRQIEEDNMEAYERDVELPTLLHFAAKYGLRKLTTILLQCPGALQAYSVMNKYGDYPNTLAEKSGFLDLRQFIDEFVATADMLKYHFEDTVNTEEGEEVYESMTKTSRDIMMKYSGCSEDIKESMLGIDPECAEDLSKPNESITQNTNEQPKSEKQEKEDQNDLDPCEEEDPYSISPEDIYDTLDANGTYNPIIQNRPPAPIPRPEFEPQLEKPSTYISRDKGTSQSKMMEMGYPAARPAMDAPTPVYDPYAGMKTPGQRQLISLQERVKVGEITVDEAVQEFKAWQLDHERRANSIRYQQENLKRLRDSITRRHKERGKTGKELDYEISAPLQRNLYWGSSTTLESAMYEPAPRTVALPPPVANVIQRGSWKTGSTSSTSSTESNRLSTHSALSCSSGTEPDIEDSIENLPPPPPRPLRQADAAPVTPPPRIPPRVPERGNWFAAAITLKSHLDAALLRDLDPSRVCKGKGVVTLRATLVHIDDEGCISEEPSVITAPSGWTGQINGDSSKAGLAEGGSNITADLPPVNNARCQASSPESIKENQAPSSTDIQNCITSSSSSVYPCTSTVNPTIVLLQHNREPTPERDKTPDPGRDSISPIPDMDGKRLRLSLHSPVFSPVNKPTVPVRNTEKSKDWYKSMFKQIHRIPEPIEENPYRPTYIFPENIDSQMKSKVKVVPRSKSDAEVDARGRSMPVPTRSSSLKPIAKRNEWEPPDKKVDTRKYRAEPKSIFEYEPGKSSVLKLERTTQDVSPEDVDLENEPWYKFFSEMEFDKASAPSFSPLETASDLQQYSSSKSGHSEVEKDSGSSTGEPSAPECDRHVYKSVLEGGDIPLQGLRALNKRQGSPSSSKVDYKGGNGYIISPCSSVNSRSVLASNAIGYQCKSKKSLSAAKACIPQILPSKFKPKLLPPSGDSQESRAKTVRHPKAHSCEDLYTGPRDTDFAGAEERESGQYSDSKYSCGSECVDGLRNVSPAIRRSTSEFTSLYRTMHHIQRPSSVGCSPHGSVRSLASLFEKEKADGGERSEADEGGNIPQDAVSSRVSEFEMIIKRSNSVPSRSSSLPTLHSSRSHSPDHVPAHRYMTSAVSAESLLVADATQTDACSPVEAEAKSSGEEALPPNSVTVEEATSSSEDEHNIRTESPSNTEVEVEQIFSKSSQELTHQSVSESKSPLSLLTASPLQHNHHHHHLLHHLNHQLLLKPSKCKGSCPASYTRFTTILRHERQQATTQQERPPPSEKKTTLPGNLFLMGPAPFRPRKNLQSNQTRRTLRATKVTMVTQRPCSMSPEPRPLIPQRLSSLEVLERLTNGEGGNTDHLSNGQGLDANGNLLQPLAAHLRDSSPAHGESPDEVLRRRHGDKEKILEEQRRLKREQEEADTAARRHTGIVPTRHQFITNERFGDLLNITDNTEKRKSGIERTPAMARFDFRAESLKELPFQKGDIVYIIRQVDQNWYEGEHHGRVGIFPRSYVELLPPTEKAQPKKSVPVQVLEYGEAVARFNFNGDTVVEMSFRKGERITLIRRVDENWYEGKISGTNRQGIFPVTYVEVNKRPRIKNGVEYQDPPVSQSPQRSTNASPQEAVCNEILNMAETSVRYCSALSRHPHDSVHRLHPHPSKQSLIISQQPHSHSSSPEPGRLNCGIFQALYSYVPQNEDELELREGDLVSVMEKCDDGWFVEPVVDDMPVRVVMQGPGPWGFRLVGGKDFEQPLPPSRVTSVSQSPPCRRVTTDSHDLLGVSRRDPEVDTVRSVTTRGRAASSIRGMVFMSNSTDALWASQVDNSASVTPGSKAAQANLSIGDMILAIDGEPTETMTHLEAQNKIKGCIEEMVLSVDRAPSEPPQMGKRPPVAADSEVYKMLQENQESDEPPRQSASFKVLQEILETGDGDKPSGFRSVKAPSTKIGSSVGNAEKLPVCDKCGSGIVGMVVKLRDKFRHPECYTCTDCDINLKQKGHFFVEDQIYCESHARERVIPPEGYDVVTVFPK</sequence>
<keyword evidence="6 10" id="KW-0479">Metal-binding</keyword>
<evidence type="ECO:0000256" key="12">
    <source>
        <dbReference type="SAM" id="MobiDB-lite"/>
    </source>
</evidence>
<feature type="compositionally biased region" description="Basic and acidic residues" evidence="12">
    <location>
        <begin position="1277"/>
        <end position="1289"/>
    </location>
</feature>
<feature type="region of interest" description="Disordered" evidence="12">
    <location>
        <begin position="1011"/>
        <end position="1059"/>
    </location>
</feature>
<dbReference type="GO" id="GO:0005829">
    <property type="term" value="C:cytosol"/>
    <property type="evidence" value="ECO:0007669"/>
    <property type="project" value="TreeGrafter"/>
</dbReference>
<dbReference type="Pfam" id="PF00018">
    <property type="entry name" value="SH3_1"/>
    <property type="match status" value="1"/>
</dbReference>
<dbReference type="InterPro" id="IPR041340">
    <property type="entry name" value="PIK3AP1_TIR"/>
</dbReference>
<dbReference type="PROSITE" id="PS50106">
    <property type="entry name" value="PDZ"/>
    <property type="match status" value="1"/>
</dbReference>
<evidence type="ECO:0000256" key="7">
    <source>
        <dbReference type="ARBA" id="ARBA00022833"/>
    </source>
</evidence>
<evidence type="ECO:0000256" key="3">
    <source>
        <dbReference type="ARBA" id="ARBA00022443"/>
    </source>
</evidence>
<dbReference type="PROSITE" id="PS50002">
    <property type="entry name" value="SH3"/>
    <property type="match status" value="2"/>
</dbReference>
<evidence type="ECO:0000259" key="16">
    <source>
        <dbReference type="PROSITE" id="PS50831"/>
    </source>
</evidence>
<feature type="compositionally biased region" description="Polar residues" evidence="12">
    <location>
        <begin position="869"/>
        <end position="891"/>
    </location>
</feature>
<dbReference type="SUPFAM" id="SSF50044">
    <property type="entry name" value="SH3-domain"/>
    <property type="match status" value="3"/>
</dbReference>
<dbReference type="PROSITE" id="PS51376">
    <property type="entry name" value="DBB"/>
    <property type="match status" value="1"/>
</dbReference>
<dbReference type="Gene3D" id="2.10.110.10">
    <property type="entry name" value="Cysteine Rich Protein"/>
    <property type="match status" value="1"/>
</dbReference>
<dbReference type="GO" id="GO:0036312">
    <property type="term" value="F:phosphatidylinositol 3-kinase regulatory subunit binding"/>
    <property type="evidence" value="ECO:0007669"/>
    <property type="project" value="TreeGrafter"/>
</dbReference>
<evidence type="ECO:0000259" key="17">
    <source>
        <dbReference type="PROSITE" id="PS51376"/>
    </source>
</evidence>
<dbReference type="InterPro" id="IPR003127">
    <property type="entry name" value="SoHo_dom"/>
</dbReference>
<dbReference type="Pfam" id="PF02208">
    <property type="entry name" value="Sorb"/>
    <property type="match status" value="1"/>
</dbReference>
<feature type="compositionally biased region" description="Polar residues" evidence="12">
    <location>
        <begin position="1116"/>
        <end position="1135"/>
    </location>
</feature>
<dbReference type="FunFam" id="2.10.110.10:FF:000026">
    <property type="entry name" value="PDZ and LIM domain protein 3"/>
    <property type="match status" value="1"/>
</dbReference>
<dbReference type="PROSITE" id="PS50023">
    <property type="entry name" value="LIM_DOMAIN_2"/>
    <property type="match status" value="1"/>
</dbReference>
<protein>
    <recommendedName>
        <fullName evidence="20">Phosphoinositide 3-kinase adapter protein 1</fullName>
    </recommendedName>
</protein>
<feature type="compositionally biased region" description="Basic and acidic residues" evidence="12">
    <location>
        <begin position="1046"/>
        <end position="1059"/>
    </location>
</feature>
<proteinExistence type="predicted"/>
<feature type="region of interest" description="Disordered" evidence="12">
    <location>
        <begin position="1354"/>
        <end position="1377"/>
    </location>
</feature>
<dbReference type="PROSITE" id="PS00478">
    <property type="entry name" value="LIM_DOMAIN_1"/>
    <property type="match status" value="1"/>
</dbReference>
<dbReference type="SMART" id="SM00326">
    <property type="entry name" value="SH3"/>
    <property type="match status" value="3"/>
</dbReference>
<dbReference type="GO" id="GO:0046872">
    <property type="term" value="F:metal ion binding"/>
    <property type="evidence" value="ECO:0007669"/>
    <property type="project" value="UniProtKB-KW"/>
</dbReference>
<evidence type="ECO:0000256" key="2">
    <source>
        <dbReference type="ARBA" id="ARBA00004496"/>
    </source>
</evidence>
<reference evidence="18 19" key="1">
    <citation type="submission" date="2019-06" db="EMBL/GenBank/DDBJ databases">
        <title>Draft genomes of female and male turbot (Scophthalmus maximus).</title>
        <authorList>
            <person name="Xu H."/>
            <person name="Xu X.-W."/>
            <person name="Shao C."/>
            <person name="Chen S."/>
        </authorList>
    </citation>
    <scope>NUCLEOTIDE SEQUENCE [LARGE SCALE GENOMIC DNA]</scope>
    <source>
        <strain evidence="18">Ysfricsl-2016a</strain>
        <tissue evidence="18">Blood</tissue>
    </source>
</reference>
<feature type="compositionally biased region" description="Acidic residues" evidence="12">
    <location>
        <begin position="499"/>
        <end position="509"/>
    </location>
</feature>
<dbReference type="InterPro" id="IPR036034">
    <property type="entry name" value="PDZ_sf"/>
</dbReference>
<evidence type="ECO:0000259" key="15">
    <source>
        <dbReference type="PROSITE" id="PS50106"/>
    </source>
</evidence>
<keyword evidence="8" id="KW-0965">Cell junction</keyword>
<evidence type="ECO:0000259" key="13">
    <source>
        <dbReference type="PROSITE" id="PS50002"/>
    </source>
</evidence>
<dbReference type="InterPro" id="IPR017893">
    <property type="entry name" value="DBB_domain"/>
</dbReference>
<dbReference type="InterPro" id="IPR035611">
    <property type="entry name" value="SORBS1_SH3_2"/>
</dbReference>
<feature type="region of interest" description="Disordered" evidence="12">
    <location>
        <begin position="707"/>
        <end position="775"/>
    </location>
</feature>
<feature type="domain" description="SoHo" evidence="16">
    <location>
        <begin position="947"/>
        <end position="1004"/>
    </location>
</feature>
<keyword evidence="3 11" id="KW-0728">SH3 domain</keyword>
<evidence type="ECO:0000256" key="9">
    <source>
        <dbReference type="ARBA" id="ARBA00023038"/>
    </source>
</evidence>
<dbReference type="Pfam" id="PF18567">
    <property type="entry name" value="TIR_3"/>
    <property type="match status" value="1"/>
</dbReference>
<dbReference type="CDD" id="cd11922">
    <property type="entry name" value="SH3_Sorbs1_2"/>
    <property type="match status" value="1"/>
</dbReference>
<feature type="region of interest" description="Disordered" evidence="12">
    <location>
        <begin position="844"/>
        <end position="891"/>
    </location>
</feature>
<dbReference type="Pfam" id="PF15936">
    <property type="entry name" value="DUF4749"/>
    <property type="match status" value="1"/>
</dbReference>
<feature type="compositionally biased region" description="Low complexity" evidence="12">
    <location>
        <begin position="1459"/>
        <end position="1468"/>
    </location>
</feature>
<dbReference type="FunFam" id="2.30.30.40:FF:000004">
    <property type="entry name" value="Sorbin and SH3 domain-containing protein 1 isoform 2"/>
    <property type="match status" value="1"/>
</dbReference>
<dbReference type="Gene3D" id="2.30.30.40">
    <property type="entry name" value="SH3 Domains"/>
    <property type="match status" value="3"/>
</dbReference>
<feature type="domain" description="SH3" evidence="13">
    <location>
        <begin position="1827"/>
        <end position="1888"/>
    </location>
</feature>
<keyword evidence="4" id="KW-0963">Cytoplasm</keyword>